<sequence length="78" mass="8601">MDETVNELHEDLESWEEDLAGNAQIYRIQADGTGKIDVSVHLRTAAVGAEYDLGPMTVSLSATEQGVWEANSVYRPIH</sequence>
<evidence type="ECO:0000313" key="1">
    <source>
        <dbReference type="EMBL" id="GHD37828.1"/>
    </source>
</evidence>
<dbReference type="AlphaFoldDB" id="A0A918XLM1"/>
<dbReference type="Proteomes" id="UP000654947">
    <property type="component" value="Unassembled WGS sequence"/>
</dbReference>
<keyword evidence="2" id="KW-1185">Reference proteome</keyword>
<dbReference type="EMBL" id="BMXL01000060">
    <property type="protein sequence ID" value="GHD37828.1"/>
    <property type="molecule type" value="Genomic_DNA"/>
</dbReference>
<protein>
    <submittedName>
        <fullName evidence="1">Uncharacterized protein</fullName>
    </submittedName>
</protein>
<proteinExistence type="predicted"/>
<name>A0A918XLM1_9ACTN</name>
<organism evidence="1 2">
    <name type="scientific">Nocardiopsis kunsanensis</name>
    <dbReference type="NCBI Taxonomy" id="141693"/>
    <lineage>
        <taxon>Bacteria</taxon>
        <taxon>Bacillati</taxon>
        <taxon>Actinomycetota</taxon>
        <taxon>Actinomycetes</taxon>
        <taxon>Streptosporangiales</taxon>
        <taxon>Nocardiopsidaceae</taxon>
        <taxon>Nocardiopsis</taxon>
    </lineage>
</organism>
<accession>A0A918XLM1</accession>
<gene>
    <name evidence="1" type="ORF">GCM10007147_46000</name>
</gene>
<reference evidence="1 2" key="1">
    <citation type="journal article" date="2014" name="Int. J. Syst. Evol. Microbiol.">
        <title>Complete genome sequence of Corynebacterium casei LMG S-19264T (=DSM 44701T), isolated from a smear-ripened cheese.</title>
        <authorList>
            <consortium name="US DOE Joint Genome Institute (JGI-PGF)"/>
            <person name="Walter F."/>
            <person name="Albersmeier A."/>
            <person name="Kalinowski J."/>
            <person name="Ruckert C."/>
        </authorList>
    </citation>
    <scope>NUCLEOTIDE SEQUENCE [LARGE SCALE GENOMIC DNA]</scope>
    <source>
        <strain evidence="1 2">KCTC 19473</strain>
    </source>
</reference>
<evidence type="ECO:0000313" key="2">
    <source>
        <dbReference type="Proteomes" id="UP000654947"/>
    </source>
</evidence>
<comment type="caution">
    <text evidence="1">The sequence shown here is derived from an EMBL/GenBank/DDBJ whole genome shotgun (WGS) entry which is preliminary data.</text>
</comment>